<accession>T1BH17</accession>
<evidence type="ECO:0000313" key="1">
    <source>
        <dbReference type="EMBL" id="EQD72271.1"/>
    </source>
</evidence>
<feature type="non-terminal residue" evidence="1">
    <location>
        <position position="79"/>
    </location>
</feature>
<name>T1BH17_9ZZZZ</name>
<gene>
    <name evidence="1" type="ORF">B1B_03868</name>
</gene>
<reference evidence="1" key="1">
    <citation type="submission" date="2013-08" db="EMBL/GenBank/DDBJ databases">
        <authorList>
            <person name="Mendez C."/>
            <person name="Richter M."/>
            <person name="Ferrer M."/>
            <person name="Sanchez J."/>
        </authorList>
    </citation>
    <scope>NUCLEOTIDE SEQUENCE</scope>
</reference>
<organism evidence="1">
    <name type="scientific">mine drainage metagenome</name>
    <dbReference type="NCBI Taxonomy" id="410659"/>
    <lineage>
        <taxon>unclassified sequences</taxon>
        <taxon>metagenomes</taxon>
        <taxon>ecological metagenomes</taxon>
    </lineage>
</organism>
<dbReference type="EMBL" id="AUZY01002399">
    <property type="protein sequence ID" value="EQD72271.1"/>
    <property type="molecule type" value="Genomic_DNA"/>
</dbReference>
<comment type="caution">
    <text evidence="1">The sequence shown here is derived from an EMBL/GenBank/DDBJ whole genome shotgun (WGS) entry which is preliminary data.</text>
</comment>
<feature type="non-terminal residue" evidence="1">
    <location>
        <position position="1"/>
    </location>
</feature>
<proteinExistence type="predicted"/>
<reference evidence="1" key="2">
    <citation type="journal article" date="2014" name="ISME J.">
        <title>Microbial stratification in low pH oxic and suboxic macroscopic growths along an acid mine drainage.</title>
        <authorList>
            <person name="Mendez-Garcia C."/>
            <person name="Mesa V."/>
            <person name="Sprenger R.R."/>
            <person name="Richter M."/>
            <person name="Diez M.S."/>
            <person name="Solano J."/>
            <person name="Bargiela R."/>
            <person name="Golyshina O.V."/>
            <person name="Manteca A."/>
            <person name="Ramos J.L."/>
            <person name="Gallego J.R."/>
            <person name="Llorente I."/>
            <person name="Martins Dos Santos V.A."/>
            <person name="Jensen O.N."/>
            <person name="Pelaez A.I."/>
            <person name="Sanchez J."/>
            <person name="Ferrer M."/>
        </authorList>
    </citation>
    <scope>NUCLEOTIDE SEQUENCE</scope>
</reference>
<dbReference type="AlphaFoldDB" id="T1BH17"/>
<sequence length="79" mass="9087">LCVDEKSQIQALNRFQPILPMMPATPERRSHDYVRHGTTSLFAALDMASGKVIGSLRQHHRAAEFKKFLVQIERRVARE</sequence>
<protein>
    <submittedName>
        <fullName evidence="1">ISPsy1 transposase</fullName>
    </submittedName>
</protein>